<evidence type="ECO:0000256" key="2">
    <source>
        <dbReference type="SAM" id="Phobius"/>
    </source>
</evidence>
<keyword evidence="4" id="KW-1185">Reference proteome</keyword>
<name>A0A4S8LIF7_DENBC</name>
<evidence type="ECO:0000256" key="1">
    <source>
        <dbReference type="SAM" id="MobiDB-lite"/>
    </source>
</evidence>
<dbReference type="AlphaFoldDB" id="A0A4S8LIF7"/>
<feature type="transmembrane region" description="Helical" evidence="2">
    <location>
        <begin position="86"/>
        <end position="110"/>
    </location>
</feature>
<dbReference type="Proteomes" id="UP000297245">
    <property type="component" value="Unassembled WGS sequence"/>
</dbReference>
<dbReference type="EMBL" id="ML179412">
    <property type="protein sequence ID" value="THU88368.1"/>
    <property type="molecule type" value="Genomic_DNA"/>
</dbReference>
<feature type="region of interest" description="Disordered" evidence="1">
    <location>
        <begin position="43"/>
        <end position="72"/>
    </location>
</feature>
<feature type="compositionally biased region" description="Low complexity" evidence="1">
    <location>
        <begin position="54"/>
        <end position="72"/>
    </location>
</feature>
<feature type="region of interest" description="Disordered" evidence="1">
    <location>
        <begin position="168"/>
        <end position="207"/>
    </location>
</feature>
<proteinExistence type="predicted"/>
<gene>
    <name evidence="3" type="ORF">K435DRAFT_315721</name>
</gene>
<protein>
    <submittedName>
        <fullName evidence="3">Uncharacterized protein</fullName>
    </submittedName>
</protein>
<accession>A0A4S8LIF7</accession>
<keyword evidence="2" id="KW-0472">Membrane</keyword>
<evidence type="ECO:0000313" key="3">
    <source>
        <dbReference type="EMBL" id="THU88368.1"/>
    </source>
</evidence>
<keyword evidence="2" id="KW-1133">Transmembrane helix</keyword>
<keyword evidence="2" id="KW-0812">Transmembrane</keyword>
<reference evidence="3 4" key="1">
    <citation type="journal article" date="2019" name="Nat. Ecol. Evol.">
        <title>Megaphylogeny resolves global patterns of mushroom evolution.</title>
        <authorList>
            <person name="Varga T."/>
            <person name="Krizsan K."/>
            <person name="Foldi C."/>
            <person name="Dima B."/>
            <person name="Sanchez-Garcia M."/>
            <person name="Sanchez-Ramirez S."/>
            <person name="Szollosi G.J."/>
            <person name="Szarkandi J.G."/>
            <person name="Papp V."/>
            <person name="Albert L."/>
            <person name="Andreopoulos W."/>
            <person name="Angelini C."/>
            <person name="Antonin V."/>
            <person name="Barry K.W."/>
            <person name="Bougher N.L."/>
            <person name="Buchanan P."/>
            <person name="Buyck B."/>
            <person name="Bense V."/>
            <person name="Catcheside P."/>
            <person name="Chovatia M."/>
            <person name="Cooper J."/>
            <person name="Damon W."/>
            <person name="Desjardin D."/>
            <person name="Finy P."/>
            <person name="Geml J."/>
            <person name="Haridas S."/>
            <person name="Hughes K."/>
            <person name="Justo A."/>
            <person name="Karasinski D."/>
            <person name="Kautmanova I."/>
            <person name="Kiss B."/>
            <person name="Kocsube S."/>
            <person name="Kotiranta H."/>
            <person name="LaButti K.M."/>
            <person name="Lechner B.E."/>
            <person name="Liimatainen K."/>
            <person name="Lipzen A."/>
            <person name="Lukacs Z."/>
            <person name="Mihaltcheva S."/>
            <person name="Morgado L.N."/>
            <person name="Niskanen T."/>
            <person name="Noordeloos M.E."/>
            <person name="Ohm R.A."/>
            <person name="Ortiz-Santana B."/>
            <person name="Ovrebo C."/>
            <person name="Racz N."/>
            <person name="Riley R."/>
            <person name="Savchenko A."/>
            <person name="Shiryaev A."/>
            <person name="Soop K."/>
            <person name="Spirin V."/>
            <person name="Szebenyi C."/>
            <person name="Tomsovsky M."/>
            <person name="Tulloss R.E."/>
            <person name="Uehling J."/>
            <person name="Grigoriev I.V."/>
            <person name="Vagvolgyi C."/>
            <person name="Papp T."/>
            <person name="Martin F.M."/>
            <person name="Miettinen O."/>
            <person name="Hibbett D.S."/>
            <person name="Nagy L.G."/>
        </authorList>
    </citation>
    <scope>NUCLEOTIDE SEQUENCE [LARGE SCALE GENOMIC DNA]</scope>
    <source>
        <strain evidence="3 4">CBS 962.96</strain>
    </source>
</reference>
<sequence>MNGSLYPPGLLSEFSIPHYAIRNPLNWTAEIFNVSEAISDQSQGHPDVDVANLPASSTSSTGSTSASTGSPTVTVPAQTGGVPVGVIAGGTVVGVVAVCLVAALVTWFLCRRRTHTLEEERDSLLRRRSKRPEENIDPYIYESPMPSRSPSLLPRDKYSSGCATVATTRSTSASTLQVPSANDRPVSHVPSRLNHSESSTSTVAAAPNHGQIPVEAELEAPMPTVNSALPVTQTSPPPYRHTPEMTPVSVRYLSSPEAAASHRGDNPHPSHWQNMDPAFSTWNSLSGRESDIVFATMTSSNLPVSPFSSIRPAVRFGTRVEGGVDDHEGSGGIISRIA</sequence>
<organism evidence="3 4">
    <name type="scientific">Dendrothele bispora (strain CBS 962.96)</name>
    <dbReference type="NCBI Taxonomy" id="1314807"/>
    <lineage>
        <taxon>Eukaryota</taxon>
        <taxon>Fungi</taxon>
        <taxon>Dikarya</taxon>
        <taxon>Basidiomycota</taxon>
        <taxon>Agaricomycotina</taxon>
        <taxon>Agaricomycetes</taxon>
        <taxon>Agaricomycetidae</taxon>
        <taxon>Agaricales</taxon>
        <taxon>Agaricales incertae sedis</taxon>
        <taxon>Dendrothele</taxon>
    </lineage>
</organism>
<evidence type="ECO:0000313" key="4">
    <source>
        <dbReference type="Proteomes" id="UP000297245"/>
    </source>
</evidence>